<evidence type="ECO:0000313" key="13">
    <source>
        <dbReference type="Proteomes" id="UP000028530"/>
    </source>
</evidence>
<dbReference type="InterPro" id="IPR051083">
    <property type="entry name" value="GrpII_Intron_Splice-Mob/Def"/>
</dbReference>
<keyword evidence="4" id="KW-0479">Metal-binding</keyword>
<evidence type="ECO:0000256" key="5">
    <source>
        <dbReference type="ARBA" id="ARBA00022842"/>
    </source>
</evidence>
<dbReference type="EMBL" id="CP013124">
    <property type="protein sequence ID" value="ALN17283.1"/>
    <property type="molecule type" value="Genomic_DNA"/>
</dbReference>
<name>A0ABM5VR47_ECTME</name>
<dbReference type="InterPro" id="IPR000123">
    <property type="entry name" value="Reverse_transcriptase_msDNA"/>
</dbReference>
<dbReference type="EC" id="2.7.7.49" evidence="1"/>
<keyword evidence="6" id="KW-0695">RNA-directed DNA polymerase</keyword>
<dbReference type="GeneID" id="57604467"/>
<dbReference type="InterPro" id="IPR000477">
    <property type="entry name" value="RT_dom"/>
</dbReference>
<accession>A0ABM5VR47</accession>
<keyword evidence="2" id="KW-0808">Transferase</keyword>
<dbReference type="Pfam" id="PF00078">
    <property type="entry name" value="RVT_1"/>
    <property type="match status" value="1"/>
</dbReference>
<dbReference type="InterPro" id="IPR035897">
    <property type="entry name" value="Toll_tir_struct_dom_sf"/>
</dbReference>
<evidence type="ECO:0000256" key="8">
    <source>
        <dbReference type="ARBA" id="ARBA00034120"/>
    </source>
</evidence>
<dbReference type="SUPFAM" id="SSF56672">
    <property type="entry name" value="DNA/RNA polymerases"/>
    <property type="match status" value="1"/>
</dbReference>
<evidence type="ECO:0000256" key="6">
    <source>
        <dbReference type="ARBA" id="ARBA00022918"/>
    </source>
</evidence>
<evidence type="ECO:0000259" key="11">
    <source>
        <dbReference type="PROSITE" id="PS50878"/>
    </source>
</evidence>
<evidence type="ECO:0000313" key="12">
    <source>
        <dbReference type="EMBL" id="ALN17283.1"/>
    </source>
</evidence>
<keyword evidence="3" id="KW-0548">Nucleotidyltransferase</keyword>
<evidence type="ECO:0000256" key="1">
    <source>
        <dbReference type="ARBA" id="ARBA00012493"/>
    </source>
</evidence>
<protein>
    <recommendedName>
        <fullName evidence="1">RNA-directed DNA polymerase</fullName>
        <ecNumber evidence="1">2.7.7.49</ecNumber>
    </recommendedName>
</protein>
<dbReference type="SMART" id="SM00255">
    <property type="entry name" value="TIR"/>
    <property type="match status" value="1"/>
</dbReference>
<evidence type="ECO:0000256" key="4">
    <source>
        <dbReference type="ARBA" id="ARBA00022723"/>
    </source>
</evidence>
<organism evidence="12 13">
    <name type="scientific">Ectopseudomonas mendocina S5.2</name>
    <dbReference type="NCBI Taxonomy" id="1225174"/>
    <lineage>
        <taxon>Bacteria</taxon>
        <taxon>Pseudomonadati</taxon>
        <taxon>Pseudomonadota</taxon>
        <taxon>Gammaproteobacteria</taxon>
        <taxon>Pseudomonadales</taxon>
        <taxon>Pseudomonadaceae</taxon>
        <taxon>Ectopseudomonas</taxon>
    </lineage>
</organism>
<dbReference type="InterPro" id="IPR049976">
    <property type="entry name" value="Retron_TIR_antiphage"/>
</dbReference>
<dbReference type="PROSITE" id="PS50878">
    <property type="entry name" value="RT_POL"/>
    <property type="match status" value="1"/>
</dbReference>
<dbReference type="PANTHER" id="PTHR34047">
    <property type="entry name" value="NUCLEAR INTRON MATURASE 1, MITOCHONDRIAL-RELATED"/>
    <property type="match status" value="1"/>
</dbReference>
<dbReference type="InterPro" id="IPR043502">
    <property type="entry name" value="DNA/RNA_pol_sf"/>
</dbReference>
<dbReference type="RefSeq" id="WP_017360491.1">
    <property type="nucleotide sequence ID" value="NZ_CP013124.1"/>
</dbReference>
<dbReference type="Proteomes" id="UP000028530">
    <property type="component" value="Chromosome"/>
</dbReference>
<proteinExistence type="inferred from homology"/>
<comment type="catalytic activity">
    <reaction evidence="9">
        <text>DNA(n) + a 2'-deoxyribonucleoside 5'-triphosphate = DNA(n+1) + diphosphate</text>
        <dbReference type="Rhea" id="RHEA:22508"/>
        <dbReference type="Rhea" id="RHEA-COMP:17339"/>
        <dbReference type="Rhea" id="RHEA-COMP:17340"/>
        <dbReference type="ChEBI" id="CHEBI:33019"/>
        <dbReference type="ChEBI" id="CHEBI:61560"/>
        <dbReference type="ChEBI" id="CHEBI:173112"/>
        <dbReference type="EC" id="2.7.7.49"/>
    </reaction>
</comment>
<dbReference type="NCBIfam" id="NF042941">
    <property type="entry name" value="Retron_TIR_antiphage"/>
    <property type="match status" value="1"/>
</dbReference>
<feature type="domain" description="Reverse transcriptase" evidence="11">
    <location>
        <begin position="1"/>
        <end position="253"/>
    </location>
</feature>
<feature type="domain" description="TIR" evidence="10">
    <location>
        <begin position="354"/>
        <end position="489"/>
    </location>
</feature>
<dbReference type="PRINTS" id="PR00866">
    <property type="entry name" value="RNADNAPOLMS"/>
</dbReference>
<keyword evidence="13" id="KW-1185">Reference proteome</keyword>
<evidence type="ECO:0000256" key="9">
    <source>
        <dbReference type="ARBA" id="ARBA00048173"/>
    </source>
</evidence>
<evidence type="ECO:0000256" key="2">
    <source>
        <dbReference type="ARBA" id="ARBA00022679"/>
    </source>
</evidence>
<dbReference type="CDD" id="cd03487">
    <property type="entry name" value="RT_Bac_retron_II"/>
    <property type="match status" value="1"/>
</dbReference>
<dbReference type="InterPro" id="IPR000157">
    <property type="entry name" value="TIR_dom"/>
</dbReference>
<reference evidence="12 13" key="1">
    <citation type="submission" date="2015-11" db="EMBL/GenBank/DDBJ databases">
        <authorList>
            <person name="Chong T.M."/>
            <person name="Chan K.G."/>
            <person name="Dessaux Y."/>
        </authorList>
    </citation>
    <scope>NUCLEOTIDE SEQUENCE [LARGE SCALE GENOMIC DNA]</scope>
    <source>
        <strain evidence="12 13">S5.2</strain>
    </source>
</reference>
<dbReference type="PANTHER" id="PTHR34047:SF7">
    <property type="entry name" value="RNA-DIRECTED DNA POLYMERASE"/>
    <property type="match status" value="1"/>
</dbReference>
<gene>
    <name evidence="12" type="ORF">DW68_001225</name>
</gene>
<comment type="similarity">
    <text evidence="8">Belongs to the bacterial reverse transcriptase family.</text>
</comment>
<evidence type="ECO:0000259" key="10">
    <source>
        <dbReference type="PROSITE" id="PS50104"/>
    </source>
</evidence>
<keyword evidence="5" id="KW-0460">Magnesium</keyword>
<evidence type="ECO:0000256" key="7">
    <source>
        <dbReference type="ARBA" id="ARBA00023118"/>
    </source>
</evidence>
<evidence type="ECO:0000256" key="3">
    <source>
        <dbReference type="ARBA" id="ARBA00022695"/>
    </source>
</evidence>
<dbReference type="Gene3D" id="3.40.50.10140">
    <property type="entry name" value="Toll/interleukin-1 receptor homology (TIR) domain"/>
    <property type="match status" value="1"/>
</dbReference>
<keyword evidence="7" id="KW-0051">Antiviral defense</keyword>
<dbReference type="PROSITE" id="PS50104">
    <property type="entry name" value="TIR"/>
    <property type="match status" value="1"/>
</dbReference>
<dbReference type="Pfam" id="PF13676">
    <property type="entry name" value="TIR_2"/>
    <property type="match status" value="1"/>
</dbReference>
<dbReference type="SUPFAM" id="SSF52200">
    <property type="entry name" value="Toll/Interleukin receptor TIR domain"/>
    <property type="match status" value="1"/>
</dbReference>
<sequence>MKLVEPDKNPLLKLATLDELCSLLNVKKGQLLHICYDRSGPAKYSSFDMKKKRGGVRKIEVPLKGLGLVQKRLSILLSDFIAFKPCVKGFVEGESICTNASLHKKSKWILNVDIQDFFGSINFGRVRATFLAKPFEMSNEVATVIAQICTFENHLPQGAPTSPVVANIIASMLDNKMLRLAQKYRLRYSRYADDITLSSPRGFPGEVATATEGRTILGEELKLIFDKARFTINPNKSRLQAKNSRQEVTGLIVNKKLNIPAEYKHKLRTAIKHWTSDPEEAERNFYLNIKGEDPATFAVSKGGERLKGNIYGRLSFISMVKGSDDPTYIKLVLKMAEHDTQPPKFIQKIKSEHNMYDVFLCHASEDKDAIVKPLYDELKELGLSVFLDGEEIGWGDSLIDIINKALHKSKYVIAVMTENSVDKKWPQKEINAVLSNEIKHDKNKLLPLIHGDAEEILGKNFLMSDKLYKKWEGDPKKIAQDVLALLQKNA</sequence>